<evidence type="ECO:0000313" key="4">
    <source>
        <dbReference type="Proteomes" id="UP000807353"/>
    </source>
</evidence>
<comment type="caution">
    <text evidence="3">The sequence shown here is derived from an EMBL/GenBank/DDBJ whole genome shotgun (WGS) entry which is preliminary data.</text>
</comment>
<protein>
    <recommendedName>
        <fullName evidence="2">C2H2-type domain-containing protein</fullName>
    </recommendedName>
</protein>
<dbReference type="PROSITE" id="PS00028">
    <property type="entry name" value="ZINC_FINGER_C2H2_1"/>
    <property type="match status" value="2"/>
</dbReference>
<dbReference type="PANTHER" id="PTHR21354">
    <property type="entry name" value="ZINC FINGER PROTEIN 511"/>
    <property type="match status" value="1"/>
</dbReference>
<keyword evidence="4" id="KW-1185">Reference proteome</keyword>
<sequence>MSLNTKRHRTQSQTSTSSPPSSPETHPPSKAFRIIPRLESATDGTGVTAHPLLCTLPPTCNHRPTPIANTRDLEAHYAMYHAHVCEQPGCGSVFPDARLLELHQTECHDPLAAVRKDRGEKIFACHLSSCPKLFLTPKARRLHLIQAHGYPKEYFFAVTNKGVGGLLKRWGEGASMIRGEWKPREEMQDAEQTLDSDGSEDQEHTPGATKHVELTTDEEHDQEHRDNKHMNDDGDTLMDGLTNTMGSLTLVPSSIRFGRGGKNGGFVHNARGGGAADSGRGVPVSDAREGGKARGRGRGGPPHAAQHGRDAPPHQSGMDIDPTPLTRAPAHGRGGLGWAGRGRAGIIHTPARGRGATRGRGVVGAARGTPS</sequence>
<name>A0A9P6CHG2_9AGAR</name>
<feature type="region of interest" description="Disordered" evidence="1">
    <location>
        <begin position="178"/>
        <end position="236"/>
    </location>
</feature>
<feature type="domain" description="C2H2-type" evidence="2">
    <location>
        <begin position="125"/>
        <end position="148"/>
    </location>
</feature>
<feature type="region of interest" description="Disordered" evidence="1">
    <location>
        <begin position="1"/>
        <end position="29"/>
    </location>
</feature>
<feature type="compositionally biased region" description="Basic residues" evidence="1">
    <location>
        <begin position="1"/>
        <end position="10"/>
    </location>
</feature>
<feature type="domain" description="C2H2-type" evidence="2">
    <location>
        <begin position="85"/>
        <end position="108"/>
    </location>
</feature>
<dbReference type="SMART" id="SM00355">
    <property type="entry name" value="ZnF_C2H2"/>
    <property type="match status" value="2"/>
</dbReference>
<evidence type="ECO:0000259" key="2">
    <source>
        <dbReference type="PROSITE" id="PS00028"/>
    </source>
</evidence>
<dbReference type="OrthoDB" id="18440at2759"/>
<feature type="compositionally biased region" description="Basic and acidic residues" evidence="1">
    <location>
        <begin position="221"/>
        <end position="232"/>
    </location>
</feature>
<dbReference type="AlphaFoldDB" id="A0A9P6CHG2"/>
<dbReference type="InterPro" id="IPR013087">
    <property type="entry name" value="Znf_C2H2_type"/>
</dbReference>
<feature type="compositionally biased region" description="Gly residues" evidence="1">
    <location>
        <begin position="332"/>
        <end position="343"/>
    </location>
</feature>
<evidence type="ECO:0000256" key="1">
    <source>
        <dbReference type="SAM" id="MobiDB-lite"/>
    </source>
</evidence>
<proteinExistence type="predicted"/>
<feature type="region of interest" description="Disordered" evidence="1">
    <location>
        <begin position="266"/>
        <end position="371"/>
    </location>
</feature>
<dbReference type="Proteomes" id="UP000807353">
    <property type="component" value="Unassembled WGS sequence"/>
</dbReference>
<organism evidence="3 4">
    <name type="scientific">Collybia nuda</name>
    <dbReference type="NCBI Taxonomy" id="64659"/>
    <lineage>
        <taxon>Eukaryota</taxon>
        <taxon>Fungi</taxon>
        <taxon>Dikarya</taxon>
        <taxon>Basidiomycota</taxon>
        <taxon>Agaricomycotina</taxon>
        <taxon>Agaricomycetes</taxon>
        <taxon>Agaricomycetidae</taxon>
        <taxon>Agaricales</taxon>
        <taxon>Tricholomatineae</taxon>
        <taxon>Clitocybaceae</taxon>
        <taxon>Collybia</taxon>
    </lineage>
</organism>
<dbReference type="EMBL" id="MU150243">
    <property type="protein sequence ID" value="KAF9466177.1"/>
    <property type="molecule type" value="Genomic_DNA"/>
</dbReference>
<reference evidence="3" key="1">
    <citation type="submission" date="2020-11" db="EMBL/GenBank/DDBJ databases">
        <authorList>
            <consortium name="DOE Joint Genome Institute"/>
            <person name="Ahrendt S."/>
            <person name="Riley R."/>
            <person name="Andreopoulos W."/>
            <person name="Labutti K."/>
            <person name="Pangilinan J."/>
            <person name="Ruiz-Duenas F.J."/>
            <person name="Barrasa J.M."/>
            <person name="Sanchez-Garcia M."/>
            <person name="Camarero S."/>
            <person name="Miyauchi S."/>
            <person name="Serrano A."/>
            <person name="Linde D."/>
            <person name="Babiker R."/>
            <person name="Drula E."/>
            <person name="Ayuso-Fernandez I."/>
            <person name="Pacheco R."/>
            <person name="Padilla G."/>
            <person name="Ferreira P."/>
            <person name="Barriuso J."/>
            <person name="Kellner H."/>
            <person name="Castanera R."/>
            <person name="Alfaro M."/>
            <person name="Ramirez L."/>
            <person name="Pisabarro A.G."/>
            <person name="Kuo A."/>
            <person name="Tritt A."/>
            <person name="Lipzen A."/>
            <person name="He G."/>
            <person name="Yan M."/>
            <person name="Ng V."/>
            <person name="Cullen D."/>
            <person name="Martin F."/>
            <person name="Rosso M.-N."/>
            <person name="Henrissat B."/>
            <person name="Hibbett D."/>
            <person name="Martinez A.T."/>
            <person name="Grigoriev I.V."/>
        </authorList>
    </citation>
    <scope>NUCLEOTIDE SEQUENCE</scope>
    <source>
        <strain evidence="3">CBS 247.69</strain>
    </source>
</reference>
<dbReference type="InterPro" id="IPR039258">
    <property type="entry name" value="ZNF511"/>
</dbReference>
<gene>
    <name evidence="3" type="ORF">BDZ94DRAFT_1252282</name>
</gene>
<dbReference type="PANTHER" id="PTHR21354:SF0">
    <property type="entry name" value="ZINC FINGER PROTEIN 511"/>
    <property type="match status" value="1"/>
</dbReference>
<evidence type="ECO:0000313" key="3">
    <source>
        <dbReference type="EMBL" id="KAF9466177.1"/>
    </source>
</evidence>
<feature type="compositionally biased region" description="Acidic residues" evidence="1">
    <location>
        <begin position="188"/>
        <end position="200"/>
    </location>
</feature>
<accession>A0A9P6CHG2</accession>